<evidence type="ECO:0000259" key="6">
    <source>
        <dbReference type="Pfam" id="PF07980"/>
    </source>
</evidence>
<dbReference type="InterPro" id="IPR012944">
    <property type="entry name" value="SusD_RagB_dom"/>
</dbReference>
<evidence type="ECO:0000259" key="7">
    <source>
        <dbReference type="Pfam" id="PF14322"/>
    </source>
</evidence>
<dbReference type="InterPro" id="IPR033985">
    <property type="entry name" value="SusD-like_N"/>
</dbReference>
<dbReference type="Pfam" id="PF14322">
    <property type="entry name" value="SusD-like_3"/>
    <property type="match status" value="1"/>
</dbReference>
<dbReference type="Pfam" id="PF07980">
    <property type="entry name" value="SusD_RagB"/>
    <property type="match status" value="1"/>
</dbReference>
<dbReference type="GO" id="GO:0009279">
    <property type="term" value="C:cell outer membrane"/>
    <property type="evidence" value="ECO:0007669"/>
    <property type="project" value="UniProtKB-SubCell"/>
</dbReference>
<keyword evidence="4" id="KW-0472">Membrane</keyword>
<dbReference type="PROSITE" id="PS51257">
    <property type="entry name" value="PROKAR_LIPOPROTEIN"/>
    <property type="match status" value="1"/>
</dbReference>
<reference evidence="8 9" key="1">
    <citation type="journal article" date="1992" name="Int. J. Syst. Bacteriol.">
        <title>Sphingobacterium antarcticus sp. nov. a Psychrotrophic Bacterium from the Soils of Schirmacher Oasis, Antarctica.</title>
        <authorList>
            <person name="Shivaji S."/>
            <person name="Ray M.K."/>
            <person name="Rao N.S."/>
            <person name="Saiserr L."/>
            <person name="Jagannadham M.V."/>
            <person name="Kumar G.S."/>
            <person name="Reddy G."/>
            <person name="Bhargava P.M."/>
        </authorList>
    </citation>
    <scope>NUCLEOTIDE SEQUENCE [LARGE SCALE GENOMIC DNA]</scope>
    <source>
        <strain evidence="8 9">4BY</strain>
    </source>
</reference>
<evidence type="ECO:0000256" key="2">
    <source>
        <dbReference type="ARBA" id="ARBA00006275"/>
    </source>
</evidence>
<comment type="subcellular location">
    <subcellularLocation>
        <location evidence="1">Cell outer membrane</location>
    </subcellularLocation>
</comment>
<keyword evidence="3" id="KW-0732">Signal</keyword>
<accession>A0A081PL93</accession>
<feature type="domain" description="SusD-like N-terminal" evidence="7">
    <location>
        <begin position="36"/>
        <end position="223"/>
    </location>
</feature>
<dbReference type="CDD" id="cd08977">
    <property type="entry name" value="SusD"/>
    <property type="match status" value="1"/>
</dbReference>
<evidence type="ECO:0000256" key="4">
    <source>
        <dbReference type="ARBA" id="ARBA00023136"/>
    </source>
</evidence>
<protein>
    <submittedName>
        <fullName evidence="8">SusD/RagB family protein</fullName>
    </submittedName>
</protein>
<dbReference type="OrthoDB" id="5694214at2"/>
<dbReference type="EMBL" id="JNFF01000015">
    <property type="protein sequence ID" value="KEQ31466.1"/>
    <property type="molecule type" value="Genomic_DNA"/>
</dbReference>
<comment type="caution">
    <text evidence="8">The sequence shown here is derived from an EMBL/GenBank/DDBJ whole genome shotgun (WGS) entry which is preliminary data.</text>
</comment>
<dbReference type="eggNOG" id="COG0702">
    <property type="taxonomic scope" value="Bacteria"/>
</dbReference>
<keyword evidence="9" id="KW-1185">Reference proteome</keyword>
<organism evidence="8 9">
    <name type="scientific">Pedobacter antarcticus 4BY</name>
    <dbReference type="NCBI Taxonomy" id="1358423"/>
    <lineage>
        <taxon>Bacteria</taxon>
        <taxon>Pseudomonadati</taxon>
        <taxon>Bacteroidota</taxon>
        <taxon>Sphingobacteriia</taxon>
        <taxon>Sphingobacteriales</taxon>
        <taxon>Sphingobacteriaceae</taxon>
        <taxon>Pedobacter</taxon>
    </lineage>
</organism>
<comment type="similarity">
    <text evidence="2">Belongs to the SusD family.</text>
</comment>
<name>A0A081PL93_9SPHI</name>
<sequence>MKKICCYILLGLLATGCKKELDIQNPNAKTIDVYWKTAADAQAGVNAIYNSLIQDGTYMRMFPALTDSRGDDFYGDSPWGDLVQVGNFTIPSNSGPVQWIWATHYQLIWRANQVIVNVPAIEMDTELKKRILGQAAFLRGVALFNLANTYKSIPVPLELPTDKTKYHTPTATDEELWGQIISDFKTAKESLPVTYAGVNGPDAGNIGRATKGAATGMLGKAYLYQKKWTEAAAEFNELINGAQKGTYALMPDYRDNFKEINENNKESLFEVQFGQPDALGGTVMNYGGEPNANWKQVSSIGRTYAMDGYGYSDFMPTRWIYEEFKQEKTKAGKSDPRLLATIASYEPADNSITVYGNKWPFALDKIYPRKYTHDGLNWPGNDDQENSGINYRILRYADVLLMYAEALNETGNTIEAYNYIQQVRDRAGLPDLKTVKPGLGQVGMRDQLGHERALEFATESIRINDIIRWGWLYDPVKLAELRAHDPDFKTWIPGKEYLPIPLSELNVNPNLKRNSAN</sequence>
<keyword evidence="5" id="KW-0998">Cell outer membrane</keyword>
<dbReference type="AlphaFoldDB" id="A0A081PL93"/>
<evidence type="ECO:0000313" key="8">
    <source>
        <dbReference type="EMBL" id="KEQ31466.1"/>
    </source>
</evidence>
<evidence type="ECO:0000256" key="3">
    <source>
        <dbReference type="ARBA" id="ARBA00022729"/>
    </source>
</evidence>
<evidence type="ECO:0000313" key="9">
    <source>
        <dbReference type="Proteomes" id="UP000028007"/>
    </source>
</evidence>
<feature type="domain" description="RagB/SusD" evidence="6">
    <location>
        <begin position="265"/>
        <end position="514"/>
    </location>
</feature>
<dbReference type="RefSeq" id="WP_037438096.1">
    <property type="nucleotide sequence ID" value="NZ_JNFF01000015.1"/>
</dbReference>
<gene>
    <name evidence="8" type="ORF">N180_10775</name>
</gene>
<proteinExistence type="inferred from homology"/>
<dbReference type="SUPFAM" id="SSF48452">
    <property type="entry name" value="TPR-like"/>
    <property type="match status" value="1"/>
</dbReference>
<evidence type="ECO:0000256" key="5">
    <source>
        <dbReference type="ARBA" id="ARBA00023237"/>
    </source>
</evidence>
<evidence type="ECO:0000256" key="1">
    <source>
        <dbReference type="ARBA" id="ARBA00004442"/>
    </source>
</evidence>
<dbReference type="Proteomes" id="UP000028007">
    <property type="component" value="Unassembled WGS sequence"/>
</dbReference>
<dbReference type="Gene3D" id="1.25.40.390">
    <property type="match status" value="1"/>
</dbReference>
<dbReference type="InterPro" id="IPR011990">
    <property type="entry name" value="TPR-like_helical_dom_sf"/>
</dbReference>